<keyword evidence="3" id="KW-0812">Transmembrane</keyword>
<evidence type="ECO:0000256" key="2">
    <source>
        <dbReference type="ARBA" id="ARBA00022475"/>
    </source>
</evidence>
<proteinExistence type="predicted"/>
<protein>
    <submittedName>
        <fullName evidence="6">Uncharacterized protein</fullName>
    </submittedName>
</protein>
<dbReference type="PANTHER" id="PTHR30250">
    <property type="entry name" value="PST FAMILY PREDICTED COLANIC ACID TRANSPORTER"/>
    <property type="match status" value="1"/>
</dbReference>
<keyword evidence="2" id="KW-1003">Cell membrane</keyword>
<dbReference type="Proteomes" id="UP000233276">
    <property type="component" value="Chromosome"/>
</dbReference>
<evidence type="ECO:0000256" key="5">
    <source>
        <dbReference type="ARBA" id="ARBA00023136"/>
    </source>
</evidence>
<gene>
    <name evidence="6" type="ORF">CXR34_13740</name>
</gene>
<dbReference type="RefSeq" id="WP_101306712.1">
    <property type="nucleotide sequence ID" value="NZ_CP025299.1"/>
</dbReference>
<dbReference type="KEGG" id="mhos:CXR34_13740"/>
<evidence type="ECO:0000256" key="3">
    <source>
        <dbReference type="ARBA" id="ARBA00022692"/>
    </source>
</evidence>
<keyword evidence="5" id="KW-0472">Membrane</keyword>
<dbReference type="GO" id="GO:0005886">
    <property type="term" value="C:plasma membrane"/>
    <property type="evidence" value="ECO:0007669"/>
    <property type="project" value="UniProtKB-SubCell"/>
</dbReference>
<comment type="subcellular location">
    <subcellularLocation>
        <location evidence="1">Cell membrane</location>
        <topology evidence="1">Multi-pass membrane protein</topology>
    </subcellularLocation>
</comment>
<accession>A0A2K9DHF6</accession>
<keyword evidence="4" id="KW-1133">Transmembrane helix</keyword>
<name>A0A2K9DHF6_9MICO</name>
<dbReference type="PANTHER" id="PTHR30250:SF11">
    <property type="entry name" value="O-ANTIGEN TRANSPORTER-RELATED"/>
    <property type="match status" value="1"/>
</dbReference>
<sequence length="409" mass="42269">MRRLFRHELLRRSALFSLSIVASTLVGVFSLPILIATVGAEQWGHLAVMQAITQFASVIVAFGWGATGPSMVSAIAPGERKAVFMQSLSVRGTLFAVVLLPTVILCAQLTGQSWTNAVLAAGTYTFAGLSAAWYFVGTNRPIPLFLLDATPSIVGQVLGLFAVSITGELTAYLACTAALTVVGVAASVVYVVTRPQDGPRRAAHPTPWREILRSQSAGVSSTISASMWTAAPTVLVQAFAPAAVPVFAMIDRLMKYGVLALAPILQAIQGWVPESGRATVGARAVTGVKVATGVGLLGGVALAVLSTPVSSLLSLGEAVVPWTVAVIAGAAFAFECVAQIAGLSGLVALGGSRQLALSSIASAVVGIPVIAALVIWLGLYGAILGILIVAAALAVYRAVHVRRYARRYV</sequence>
<evidence type="ECO:0000256" key="4">
    <source>
        <dbReference type="ARBA" id="ARBA00022989"/>
    </source>
</evidence>
<reference evidence="6 7" key="1">
    <citation type="submission" date="2017-12" db="EMBL/GenBank/DDBJ databases">
        <title>Isolation and characterization of estrogens degradatiion strain Microbacterium hominis SJTG1.</title>
        <authorList>
            <person name="Xiong W."/>
            <person name="Yin C."/>
            <person name="Zheng D."/>
            <person name="Liang R."/>
        </authorList>
    </citation>
    <scope>NUCLEOTIDE SEQUENCE [LARGE SCALE GENOMIC DNA]</scope>
    <source>
        <strain evidence="6 7">SJTG1</strain>
    </source>
</reference>
<dbReference type="EMBL" id="CP025299">
    <property type="protein sequence ID" value="AUG30409.1"/>
    <property type="molecule type" value="Genomic_DNA"/>
</dbReference>
<evidence type="ECO:0000256" key="1">
    <source>
        <dbReference type="ARBA" id="ARBA00004651"/>
    </source>
</evidence>
<evidence type="ECO:0000313" key="7">
    <source>
        <dbReference type="Proteomes" id="UP000233276"/>
    </source>
</evidence>
<dbReference type="InterPro" id="IPR050833">
    <property type="entry name" value="Poly_Biosynth_Transport"/>
</dbReference>
<organism evidence="6 7">
    <name type="scientific">Microbacterium hominis</name>
    <dbReference type="NCBI Taxonomy" id="162426"/>
    <lineage>
        <taxon>Bacteria</taxon>
        <taxon>Bacillati</taxon>
        <taxon>Actinomycetota</taxon>
        <taxon>Actinomycetes</taxon>
        <taxon>Micrococcales</taxon>
        <taxon>Microbacteriaceae</taxon>
        <taxon>Microbacterium</taxon>
    </lineage>
</organism>
<evidence type="ECO:0000313" key="6">
    <source>
        <dbReference type="EMBL" id="AUG30409.1"/>
    </source>
</evidence>
<dbReference type="AlphaFoldDB" id="A0A2K9DHF6"/>